<reference evidence="2 3" key="1">
    <citation type="submission" date="2023-02" db="EMBL/GenBank/DDBJ databases">
        <title>Devosia algicola sp. nov., isolated from the phycosphere of marine algae.</title>
        <authorList>
            <person name="Kim J.M."/>
            <person name="Lee J.K."/>
            <person name="Choi B.J."/>
            <person name="Bayburt H."/>
            <person name="Jeon C.O."/>
        </authorList>
    </citation>
    <scope>NUCLEOTIDE SEQUENCE [LARGE SCALE GENOMIC DNA]</scope>
    <source>
        <strain evidence="2 3">G20-9</strain>
    </source>
</reference>
<sequence length="474" mass="48421">MADLTTQLELTADGQQALAGTTTIAKSGDGYELKSDLGGPLASLVAAPYRPFFGANTALQIDALLRDQGGVSVRNLNLSGGQLSLKANAETTADFFLSQLTLDAIIADPAGGAVTLPVAGSATILQRGELTIDFGNDASENWRSVLTVEGFQSAGFAASQIGFNLGGVAANLADASARRVTFNGDGDISGIVASEPVEAALGDSIGIGVAGLWNAGQPVQLAQLRVVGKALTAALSGEIDGVVFKGDVALDTSNIAAFSGLAGRDLSGALSLSAKGTISPAAGGFDLTLDGTGENLAISDKIADGLLAGNVDLSGRIARTENGLLADNFSLGNQQVQLAADGNYSNAVADFGFSLDLSDLALLSDAASGAANVVGTAKGEGGKLALNLDVTVPQGQLSGKNLQDAKLRFTGSTLDNRLDGRIAGQASLDGFRTDLKGNVSVSNDQQSLERSGLSGRWHPPHRHFDPRQRWADQW</sequence>
<name>A0ABY7YS63_9HYPH</name>
<evidence type="ECO:0000313" key="3">
    <source>
        <dbReference type="Proteomes" id="UP001220530"/>
    </source>
</evidence>
<gene>
    <name evidence="2" type="ORF">PSQ19_09335</name>
</gene>
<feature type="region of interest" description="Disordered" evidence="1">
    <location>
        <begin position="442"/>
        <end position="474"/>
    </location>
</feature>
<accession>A0ABY7YS63</accession>
<dbReference type="Proteomes" id="UP001220530">
    <property type="component" value="Chromosome"/>
</dbReference>
<dbReference type="EMBL" id="CP118246">
    <property type="protein sequence ID" value="WDR04169.1"/>
    <property type="molecule type" value="Genomic_DNA"/>
</dbReference>
<protein>
    <recommendedName>
        <fullName evidence="4">AsmA-like C-terminal domain-containing protein</fullName>
    </recommendedName>
</protein>
<evidence type="ECO:0000256" key="1">
    <source>
        <dbReference type="SAM" id="MobiDB-lite"/>
    </source>
</evidence>
<proteinExistence type="predicted"/>
<evidence type="ECO:0000313" key="2">
    <source>
        <dbReference type="EMBL" id="WDR04169.1"/>
    </source>
</evidence>
<keyword evidence="3" id="KW-1185">Reference proteome</keyword>
<feature type="compositionally biased region" description="Basic and acidic residues" evidence="1">
    <location>
        <begin position="462"/>
        <end position="474"/>
    </location>
</feature>
<evidence type="ECO:0008006" key="4">
    <source>
        <dbReference type="Google" id="ProtNLM"/>
    </source>
</evidence>
<dbReference type="RefSeq" id="WP_282220553.1">
    <property type="nucleotide sequence ID" value="NZ_CP118246.1"/>
</dbReference>
<organism evidence="2 3">
    <name type="scientific">Devosia algicola</name>
    <dbReference type="NCBI Taxonomy" id="3026418"/>
    <lineage>
        <taxon>Bacteria</taxon>
        <taxon>Pseudomonadati</taxon>
        <taxon>Pseudomonadota</taxon>
        <taxon>Alphaproteobacteria</taxon>
        <taxon>Hyphomicrobiales</taxon>
        <taxon>Devosiaceae</taxon>
        <taxon>Devosia</taxon>
    </lineage>
</organism>